<name>J0NF37_9ACTO</name>
<proteinExistence type="predicted"/>
<feature type="transmembrane region" description="Helical" evidence="1">
    <location>
        <begin position="99"/>
        <end position="117"/>
    </location>
</feature>
<dbReference type="OrthoDB" id="9781459at2"/>
<accession>J0NF37</accession>
<dbReference type="NCBIfam" id="TIGR02185">
    <property type="entry name" value="Trep_Strep"/>
    <property type="match status" value="1"/>
</dbReference>
<comment type="caution">
    <text evidence="2">The sequence shown here is derived from an EMBL/GenBank/DDBJ whole genome shotgun (WGS) entry which is preliminary data.</text>
</comment>
<organism evidence="2 3">
    <name type="scientific">Actinomyces massiliensis F0489</name>
    <dbReference type="NCBI Taxonomy" id="1125718"/>
    <lineage>
        <taxon>Bacteria</taxon>
        <taxon>Bacillati</taxon>
        <taxon>Actinomycetota</taxon>
        <taxon>Actinomycetes</taxon>
        <taxon>Actinomycetales</taxon>
        <taxon>Actinomycetaceae</taxon>
        <taxon>Actinomyces</taxon>
    </lineage>
</organism>
<dbReference type="Pfam" id="PF09605">
    <property type="entry name" value="Trep_Strep"/>
    <property type="match status" value="1"/>
</dbReference>
<feature type="transmembrane region" description="Helical" evidence="1">
    <location>
        <begin position="170"/>
        <end position="193"/>
    </location>
</feature>
<evidence type="ECO:0000313" key="3">
    <source>
        <dbReference type="Proteomes" id="UP000002941"/>
    </source>
</evidence>
<keyword evidence="3" id="KW-1185">Reference proteome</keyword>
<keyword evidence="1" id="KW-0812">Transmembrane</keyword>
<reference evidence="2 3" key="1">
    <citation type="submission" date="2012-05" db="EMBL/GenBank/DDBJ databases">
        <authorList>
            <person name="Harkins D.M."/>
            <person name="Madupu R."/>
            <person name="Durkin A.S."/>
            <person name="Torralba M."/>
            <person name="Methe B."/>
            <person name="Sutton G.G."/>
            <person name="Nelson K.E."/>
        </authorList>
    </citation>
    <scope>NUCLEOTIDE SEQUENCE [LARGE SCALE GENOMIC DNA]</scope>
    <source>
        <strain evidence="2 3">F0489</strain>
    </source>
</reference>
<feature type="transmembrane region" description="Helical" evidence="1">
    <location>
        <begin position="20"/>
        <end position="42"/>
    </location>
</feature>
<dbReference type="InterPro" id="IPR011733">
    <property type="entry name" value="CHP02185_IM"/>
</dbReference>
<dbReference type="PATRIC" id="fig|1125718.3.peg.1678"/>
<dbReference type="EMBL" id="AKFT01000128">
    <property type="protein sequence ID" value="EJF43267.1"/>
    <property type="molecule type" value="Genomic_DNA"/>
</dbReference>
<feature type="transmembrane region" description="Helical" evidence="1">
    <location>
        <begin position="48"/>
        <end position="68"/>
    </location>
</feature>
<dbReference type="Proteomes" id="UP000002941">
    <property type="component" value="Unassembled WGS sequence"/>
</dbReference>
<dbReference type="AlphaFoldDB" id="J0NF37"/>
<feature type="transmembrane region" description="Helical" evidence="1">
    <location>
        <begin position="124"/>
        <end position="150"/>
    </location>
</feature>
<evidence type="ECO:0000313" key="2">
    <source>
        <dbReference type="EMBL" id="EJF43267.1"/>
    </source>
</evidence>
<dbReference type="eggNOG" id="ENOG502ZBND">
    <property type="taxonomic scope" value="Bacteria"/>
</dbReference>
<evidence type="ECO:0000256" key="1">
    <source>
        <dbReference type="SAM" id="Phobius"/>
    </source>
</evidence>
<feature type="transmembrane region" description="Helical" evidence="1">
    <location>
        <begin position="75"/>
        <end position="93"/>
    </location>
</feature>
<sequence length="207" mass="22610">MSQTPQEQTAAQTNRRMTIVDFMTIGIFFVINMVVGVIIAFIGITPITYVMITPLQAIILGIPMMLFFSKVRKPGMLLVFEILTGLVSILLGLGPFVLVSGVIMALIGEFVLYTGGYTSAKRSVIAYALMSLTSTATYIPLFFATESYLASDVKGRYGDDYLQGLTEIGHMSWVFAVIIVGTFLCGILGGVLGQRIFNKHFRRAGIV</sequence>
<gene>
    <name evidence="2" type="ORF">HMPREF1318_1861</name>
</gene>
<dbReference type="RefSeq" id="WP_008731903.1">
    <property type="nucleotide sequence ID" value="NZ_AKFT01000128.1"/>
</dbReference>
<keyword evidence="1" id="KW-1133">Transmembrane helix</keyword>
<protein>
    <submittedName>
        <fullName evidence="2">TIGR02185 family protein</fullName>
    </submittedName>
</protein>
<keyword evidence="1" id="KW-0472">Membrane</keyword>